<dbReference type="InterPro" id="IPR010930">
    <property type="entry name" value="Flg_bb/hook_C_dom"/>
</dbReference>
<keyword evidence="6" id="KW-0969">Cilium</keyword>
<evidence type="ECO:0000259" key="4">
    <source>
        <dbReference type="Pfam" id="PF06429"/>
    </source>
</evidence>
<reference evidence="6" key="2">
    <citation type="submission" date="2020-09" db="EMBL/GenBank/DDBJ databases">
        <authorList>
            <person name="Sun Q."/>
            <person name="Zhou Y."/>
        </authorList>
    </citation>
    <scope>NUCLEOTIDE SEQUENCE</scope>
    <source>
        <strain evidence="6">CGMCC 1.12777</strain>
    </source>
</reference>
<name>A0A8J3EMA5_9BACL</name>
<dbReference type="InterPro" id="IPR001444">
    <property type="entry name" value="Flag_bb_rod_N"/>
</dbReference>
<feature type="domain" description="Flagellar basal-body/hook protein C-terminal" evidence="4">
    <location>
        <begin position="220"/>
        <end position="262"/>
    </location>
</feature>
<dbReference type="NCBIfam" id="TIGR03506">
    <property type="entry name" value="FlgEFG_subfam"/>
    <property type="match status" value="1"/>
</dbReference>
<organism evidence="6 7">
    <name type="scientific">Pullulanibacillus pueri</name>
    <dbReference type="NCBI Taxonomy" id="1437324"/>
    <lineage>
        <taxon>Bacteria</taxon>
        <taxon>Bacillati</taxon>
        <taxon>Bacillota</taxon>
        <taxon>Bacilli</taxon>
        <taxon>Bacillales</taxon>
        <taxon>Sporolactobacillaceae</taxon>
        <taxon>Pullulanibacillus</taxon>
    </lineage>
</organism>
<dbReference type="Pfam" id="PF00460">
    <property type="entry name" value="Flg_bb_rod"/>
    <property type="match status" value="1"/>
</dbReference>
<keyword evidence="2" id="KW-0975">Bacterial flagellum</keyword>
<dbReference type="PANTHER" id="PTHR30435">
    <property type="entry name" value="FLAGELLAR PROTEIN"/>
    <property type="match status" value="1"/>
</dbReference>
<keyword evidence="7" id="KW-1185">Reference proteome</keyword>
<comment type="similarity">
    <text evidence="1 2">Belongs to the flagella basal body rod proteins family.</text>
</comment>
<reference evidence="6" key="1">
    <citation type="journal article" date="2014" name="Int. J. Syst. Evol. Microbiol.">
        <title>Complete genome sequence of Corynebacterium casei LMG S-19264T (=DSM 44701T), isolated from a smear-ripened cheese.</title>
        <authorList>
            <consortium name="US DOE Joint Genome Institute (JGI-PGF)"/>
            <person name="Walter F."/>
            <person name="Albersmeier A."/>
            <person name="Kalinowski J."/>
            <person name="Ruckert C."/>
        </authorList>
    </citation>
    <scope>NUCLEOTIDE SEQUENCE</scope>
    <source>
        <strain evidence="6">CGMCC 1.12777</strain>
    </source>
</reference>
<accession>A0A8J3EMA5</accession>
<sequence>MLRGYYTAASGMLAQMQRQQVLTNDIANANTPGYKADQTSLRSFKDVLISRLSGVSSSQNLGGLSTGVYLQEGIPDFSMGTLNETGKSTDLALVPTEVPADQKNGQPGALFLTVQQADGSTRYTRNGNLSVDALGRLETSDGNLILGTNNRPITVSSEDFQVASDGTVYDNGRVSGQLNIGYAANSAQMVKEGNGLYKAGEQGAVLPSAVGNQQIGYSIKQGFLEQSNVSPEEAMTDLMNTYRTFQANQQVLKAYDQSMQLVANKVGQVE</sequence>
<dbReference type="AlphaFoldDB" id="A0A8J3EMA5"/>
<dbReference type="GO" id="GO:0009425">
    <property type="term" value="C:bacterial-type flagellum basal body"/>
    <property type="evidence" value="ECO:0007669"/>
    <property type="project" value="UniProtKB-SubCell"/>
</dbReference>
<keyword evidence="6" id="KW-0282">Flagellum</keyword>
<dbReference type="InterPro" id="IPR020013">
    <property type="entry name" value="Flagellar_FlgE/F/G"/>
</dbReference>
<proteinExistence type="inferred from homology"/>
<dbReference type="Pfam" id="PF06429">
    <property type="entry name" value="Flg_bbr_C"/>
    <property type="match status" value="1"/>
</dbReference>
<evidence type="ECO:0000259" key="3">
    <source>
        <dbReference type="Pfam" id="PF00460"/>
    </source>
</evidence>
<feature type="domain" description="Flagellar hook protein FlgE/F/G-like D1" evidence="5">
    <location>
        <begin position="109"/>
        <end position="169"/>
    </location>
</feature>
<evidence type="ECO:0000259" key="5">
    <source>
        <dbReference type="Pfam" id="PF22692"/>
    </source>
</evidence>
<keyword evidence="6" id="KW-0966">Cell projection</keyword>
<feature type="domain" description="Flagellar basal body rod protein N-terminal" evidence="3">
    <location>
        <begin position="6"/>
        <end position="35"/>
    </location>
</feature>
<dbReference type="RefSeq" id="WP_188497863.1">
    <property type="nucleotide sequence ID" value="NZ_BMFV01000020.1"/>
</dbReference>
<dbReference type="InterPro" id="IPR053967">
    <property type="entry name" value="LlgE_F_G-like_D1"/>
</dbReference>
<dbReference type="Proteomes" id="UP000656813">
    <property type="component" value="Unassembled WGS sequence"/>
</dbReference>
<evidence type="ECO:0000256" key="2">
    <source>
        <dbReference type="RuleBase" id="RU362116"/>
    </source>
</evidence>
<comment type="caution">
    <text evidence="6">The sequence shown here is derived from an EMBL/GenBank/DDBJ whole genome shotgun (WGS) entry which is preliminary data.</text>
</comment>
<dbReference type="SUPFAM" id="SSF117143">
    <property type="entry name" value="Flagellar hook protein flgE"/>
    <property type="match status" value="1"/>
</dbReference>
<evidence type="ECO:0000256" key="1">
    <source>
        <dbReference type="ARBA" id="ARBA00009677"/>
    </source>
</evidence>
<dbReference type="InterPro" id="IPR037925">
    <property type="entry name" value="FlgE/F/G-like"/>
</dbReference>
<comment type="subcellular location">
    <subcellularLocation>
        <location evidence="2">Bacterial flagellum basal body</location>
    </subcellularLocation>
</comment>
<dbReference type="PANTHER" id="PTHR30435:SF19">
    <property type="entry name" value="FLAGELLAR BASAL-BODY ROD PROTEIN FLGG"/>
    <property type="match status" value="1"/>
</dbReference>
<dbReference type="Pfam" id="PF22692">
    <property type="entry name" value="LlgE_F_G_D1"/>
    <property type="match status" value="1"/>
</dbReference>
<dbReference type="GO" id="GO:0071978">
    <property type="term" value="P:bacterial-type flagellum-dependent swarming motility"/>
    <property type="evidence" value="ECO:0007669"/>
    <property type="project" value="TreeGrafter"/>
</dbReference>
<gene>
    <name evidence="6" type="primary">flhO</name>
    <name evidence="6" type="ORF">GCM10007096_26590</name>
</gene>
<protein>
    <submittedName>
        <fullName evidence="6">Flagellar hook-basal body complex protein FlhO</fullName>
    </submittedName>
</protein>
<evidence type="ECO:0000313" key="6">
    <source>
        <dbReference type="EMBL" id="GGH84158.1"/>
    </source>
</evidence>
<dbReference type="EMBL" id="BMFV01000020">
    <property type="protein sequence ID" value="GGH84158.1"/>
    <property type="molecule type" value="Genomic_DNA"/>
</dbReference>
<evidence type="ECO:0000313" key="7">
    <source>
        <dbReference type="Proteomes" id="UP000656813"/>
    </source>
</evidence>